<evidence type="ECO:0000313" key="2">
    <source>
        <dbReference type="Proteomes" id="UP001445076"/>
    </source>
</evidence>
<reference evidence="1 2" key="1">
    <citation type="journal article" date="2024" name="BMC Genomics">
        <title>Genome assembly of redclaw crayfish (Cherax quadricarinatus) provides insights into its immune adaptation and hypoxia tolerance.</title>
        <authorList>
            <person name="Liu Z."/>
            <person name="Zheng J."/>
            <person name="Li H."/>
            <person name="Fang K."/>
            <person name="Wang S."/>
            <person name="He J."/>
            <person name="Zhou D."/>
            <person name="Weng S."/>
            <person name="Chi M."/>
            <person name="Gu Z."/>
            <person name="He J."/>
            <person name="Li F."/>
            <person name="Wang M."/>
        </authorList>
    </citation>
    <scope>NUCLEOTIDE SEQUENCE [LARGE SCALE GENOMIC DNA]</scope>
    <source>
        <strain evidence="1">ZL_2023a</strain>
    </source>
</reference>
<proteinExistence type="predicted"/>
<protein>
    <submittedName>
        <fullName evidence="1">Uncharacterized protein</fullName>
    </submittedName>
</protein>
<accession>A0AAW0VW71</accession>
<name>A0AAW0VW71_CHEQU</name>
<dbReference type="AlphaFoldDB" id="A0AAW0VW71"/>
<keyword evidence="2" id="KW-1185">Reference proteome</keyword>
<dbReference type="Proteomes" id="UP001445076">
    <property type="component" value="Unassembled WGS sequence"/>
</dbReference>
<organism evidence="1 2">
    <name type="scientific">Cherax quadricarinatus</name>
    <name type="common">Australian red claw crayfish</name>
    <dbReference type="NCBI Taxonomy" id="27406"/>
    <lineage>
        <taxon>Eukaryota</taxon>
        <taxon>Metazoa</taxon>
        <taxon>Ecdysozoa</taxon>
        <taxon>Arthropoda</taxon>
        <taxon>Crustacea</taxon>
        <taxon>Multicrustacea</taxon>
        <taxon>Malacostraca</taxon>
        <taxon>Eumalacostraca</taxon>
        <taxon>Eucarida</taxon>
        <taxon>Decapoda</taxon>
        <taxon>Pleocyemata</taxon>
        <taxon>Astacidea</taxon>
        <taxon>Parastacoidea</taxon>
        <taxon>Parastacidae</taxon>
        <taxon>Cherax</taxon>
    </lineage>
</organism>
<sequence>MPQVPTLPVVIIHQLQQQQLYELRWSGNGENDTHSTVYLCTDGLNTKQPCKADIYWLTVGELTSVNLTLADFNLTDADGGSGVRFGVSVEAVESGASSGMSWDTCTIPRVYSTALTPPTVITPIDV</sequence>
<comment type="caution">
    <text evidence="1">The sequence shown here is derived from an EMBL/GenBank/DDBJ whole genome shotgun (WGS) entry which is preliminary data.</text>
</comment>
<dbReference type="EMBL" id="JARKIK010000123">
    <property type="protein sequence ID" value="KAK8721144.1"/>
    <property type="molecule type" value="Genomic_DNA"/>
</dbReference>
<evidence type="ECO:0000313" key="1">
    <source>
        <dbReference type="EMBL" id="KAK8721144.1"/>
    </source>
</evidence>
<gene>
    <name evidence="1" type="ORF">OTU49_012908</name>
</gene>